<gene>
    <name evidence="1" type="ORF">PGLA2088_LOCUS3503</name>
</gene>
<evidence type="ECO:0000313" key="2">
    <source>
        <dbReference type="Proteomes" id="UP000626109"/>
    </source>
</evidence>
<accession>A0A813I252</accession>
<evidence type="ECO:0000313" key="1">
    <source>
        <dbReference type="EMBL" id="CAE8644959.1"/>
    </source>
</evidence>
<dbReference type="Proteomes" id="UP000626109">
    <property type="component" value="Unassembled WGS sequence"/>
</dbReference>
<proteinExistence type="predicted"/>
<reference evidence="1" key="1">
    <citation type="submission" date="2021-02" db="EMBL/GenBank/DDBJ databases">
        <authorList>
            <person name="Dougan E. K."/>
            <person name="Rhodes N."/>
            <person name="Thang M."/>
            <person name="Chan C."/>
        </authorList>
    </citation>
    <scope>NUCLEOTIDE SEQUENCE</scope>
</reference>
<feature type="non-terminal residue" evidence="1">
    <location>
        <position position="126"/>
    </location>
</feature>
<protein>
    <submittedName>
        <fullName evidence="1">Uncharacterized protein</fullName>
    </submittedName>
</protein>
<feature type="non-terminal residue" evidence="1">
    <location>
        <position position="1"/>
    </location>
</feature>
<organism evidence="1 2">
    <name type="scientific">Polarella glacialis</name>
    <name type="common">Dinoflagellate</name>
    <dbReference type="NCBI Taxonomy" id="89957"/>
    <lineage>
        <taxon>Eukaryota</taxon>
        <taxon>Sar</taxon>
        <taxon>Alveolata</taxon>
        <taxon>Dinophyceae</taxon>
        <taxon>Suessiales</taxon>
        <taxon>Suessiaceae</taxon>
        <taxon>Polarella</taxon>
    </lineage>
</organism>
<dbReference type="AlphaFoldDB" id="A0A813I252"/>
<dbReference type="EMBL" id="CAJNNW010003041">
    <property type="protein sequence ID" value="CAE8644959.1"/>
    <property type="molecule type" value="Genomic_DNA"/>
</dbReference>
<name>A0A813I252_POLGL</name>
<comment type="caution">
    <text evidence="1">The sequence shown here is derived from an EMBL/GenBank/DDBJ whole genome shotgun (WGS) entry which is preliminary data.</text>
</comment>
<sequence>ASAAASAEAAAVAAQQLPVEKARASIKDLQEMRGEAEQLNSAIFAAASTRELEVTACRRQHSEILAQNAAAQAQVVTTLELEKSARLDLRQSLELKVSELAESSAALERRALEVQADREAAELALA</sequence>